<evidence type="ECO:0000259" key="1">
    <source>
        <dbReference type="PROSITE" id="PS50181"/>
    </source>
</evidence>
<dbReference type="InterPro" id="IPR017451">
    <property type="entry name" value="F-box-assoc_interact_dom"/>
</dbReference>
<dbReference type="Proteomes" id="UP000823749">
    <property type="component" value="Chromosome 4"/>
</dbReference>
<dbReference type="SUPFAM" id="SSF50965">
    <property type="entry name" value="Galactose oxidase, central domain"/>
    <property type="match status" value="1"/>
</dbReference>
<dbReference type="Gene3D" id="1.20.1280.50">
    <property type="match status" value="1"/>
</dbReference>
<dbReference type="InterPro" id="IPR011043">
    <property type="entry name" value="Gal_Oxase/kelch_b-propeller"/>
</dbReference>
<dbReference type="PANTHER" id="PTHR31672">
    <property type="entry name" value="BNACNNG10540D PROTEIN"/>
    <property type="match status" value="1"/>
</dbReference>
<evidence type="ECO:0000313" key="2">
    <source>
        <dbReference type="EMBL" id="KAG5554846.1"/>
    </source>
</evidence>
<dbReference type="InterPro" id="IPR050796">
    <property type="entry name" value="SCF_F-box_component"/>
</dbReference>
<dbReference type="EMBL" id="JACTNZ010000004">
    <property type="protein sequence ID" value="KAG5554846.1"/>
    <property type="molecule type" value="Genomic_DNA"/>
</dbReference>
<name>A0AAV6KRR0_9ERIC</name>
<dbReference type="InterPro" id="IPR006527">
    <property type="entry name" value="F-box-assoc_dom_typ1"/>
</dbReference>
<dbReference type="InterPro" id="IPR001810">
    <property type="entry name" value="F-box_dom"/>
</dbReference>
<dbReference type="AlphaFoldDB" id="A0AAV6KRR0"/>
<evidence type="ECO:0000313" key="3">
    <source>
        <dbReference type="Proteomes" id="UP000823749"/>
    </source>
</evidence>
<proteinExistence type="predicted"/>
<accession>A0AAV6KRR0</accession>
<dbReference type="PROSITE" id="PS50181">
    <property type="entry name" value="FBOX"/>
    <property type="match status" value="1"/>
</dbReference>
<reference evidence="2" key="1">
    <citation type="submission" date="2020-08" db="EMBL/GenBank/DDBJ databases">
        <title>Plant Genome Project.</title>
        <authorList>
            <person name="Zhang R.-G."/>
        </authorList>
    </citation>
    <scope>NUCLEOTIDE SEQUENCE</scope>
    <source>
        <strain evidence="2">WSP0</strain>
        <tissue evidence="2">Leaf</tissue>
    </source>
</reference>
<dbReference type="NCBIfam" id="TIGR01640">
    <property type="entry name" value="F_box_assoc_1"/>
    <property type="match status" value="1"/>
</dbReference>
<protein>
    <recommendedName>
        <fullName evidence="1">F-box domain-containing protein</fullName>
    </recommendedName>
</protein>
<dbReference type="Pfam" id="PF00646">
    <property type="entry name" value="F-box"/>
    <property type="match status" value="1"/>
</dbReference>
<comment type="caution">
    <text evidence="2">The sequence shown here is derived from an EMBL/GenBank/DDBJ whole genome shotgun (WGS) entry which is preliminary data.</text>
</comment>
<feature type="domain" description="F-box" evidence="1">
    <location>
        <begin position="7"/>
        <end position="53"/>
    </location>
</feature>
<dbReference type="Pfam" id="PF07734">
    <property type="entry name" value="FBA_1"/>
    <property type="match status" value="1"/>
</dbReference>
<sequence length="457" mass="50084">MEEDSDYSPQPSLPDAILLDILSRLPVKSLHRFKSVSTQFRHLVSTDPHFLKLHALHSAATRRVAVLVSRDPPSSVALCSVDTDTLSDPSFIELCNDFWYSYPSAKIWNSCNGLVLISISDQTFFVWNPSTRKKVRLCFLPSFYFPASTGYCLLGLGFDKLTDEYKVISAFQTASCGDSCLMLCTSLDGTRVFSSSNESRARRIKDFPYSVCRDTPGCNVGGDLYWMVVGKTGDPAIIGFDFGAEVFVETTQPSWEPGVSKYGLGVLDGSLCVVCHGEGNVEVLGLKKGGAVESWEKLFVVPYSAGDLQFKTLTPLCVTGDGGVMMEIDRKRLVVYNIEEKTCRLLSYLPHEGKEECRETPRSWQGLRLNRRGGRGGIWRFAANLGRVVEEQHDDVALADVGLIEAHNDSSGGELGVGVGLARGAVDDEGLGAELRYVFEAVGLREIVNCSWGPGIA</sequence>
<dbReference type="PANTHER" id="PTHR31672:SF13">
    <property type="entry name" value="F-BOX PROTEIN CPR30-LIKE"/>
    <property type="match status" value="1"/>
</dbReference>
<dbReference type="SMART" id="SM00256">
    <property type="entry name" value="FBOX"/>
    <property type="match status" value="1"/>
</dbReference>
<keyword evidence="3" id="KW-1185">Reference proteome</keyword>
<dbReference type="InterPro" id="IPR036047">
    <property type="entry name" value="F-box-like_dom_sf"/>
</dbReference>
<dbReference type="SUPFAM" id="SSF81383">
    <property type="entry name" value="F-box domain"/>
    <property type="match status" value="1"/>
</dbReference>
<gene>
    <name evidence="2" type="ORF">RHGRI_012416</name>
</gene>
<organism evidence="2 3">
    <name type="scientific">Rhododendron griersonianum</name>
    <dbReference type="NCBI Taxonomy" id="479676"/>
    <lineage>
        <taxon>Eukaryota</taxon>
        <taxon>Viridiplantae</taxon>
        <taxon>Streptophyta</taxon>
        <taxon>Embryophyta</taxon>
        <taxon>Tracheophyta</taxon>
        <taxon>Spermatophyta</taxon>
        <taxon>Magnoliopsida</taxon>
        <taxon>eudicotyledons</taxon>
        <taxon>Gunneridae</taxon>
        <taxon>Pentapetalae</taxon>
        <taxon>asterids</taxon>
        <taxon>Ericales</taxon>
        <taxon>Ericaceae</taxon>
        <taxon>Ericoideae</taxon>
        <taxon>Rhodoreae</taxon>
        <taxon>Rhododendron</taxon>
    </lineage>
</organism>